<gene>
    <name evidence="1" type="ORF">C1H84_05390</name>
</gene>
<sequence length="189" mass="21638">MSKEQSKSKIRRKLAHSLDGQIPVRLTRSVAPDEREEGIVRKLGEDWVLLVKLRDRAYFNGYMILRIADLERVKLTRKFMPFIESQAPAAPQLNLNDIDLGSAGSIYATASAAAPLILLYEEVRAPDQLWIGTVVELRRKSAWIHMINPNTRWYDNVVNVRFKHLTRIDLHSDYDRALLYVAGPEPEAS</sequence>
<evidence type="ECO:0000313" key="1">
    <source>
        <dbReference type="EMBL" id="RBM02860.1"/>
    </source>
</evidence>
<dbReference type="EMBL" id="POAF01000002">
    <property type="protein sequence ID" value="RBM02860.1"/>
    <property type="molecule type" value="Genomic_DNA"/>
</dbReference>
<accession>A0A365YKS0</accession>
<proteinExistence type="predicted"/>
<organism evidence="1 2">
    <name type="scientific">Glutamicibacter soli</name>
    <dbReference type="NCBI Taxonomy" id="453836"/>
    <lineage>
        <taxon>Bacteria</taxon>
        <taxon>Bacillati</taxon>
        <taxon>Actinomycetota</taxon>
        <taxon>Actinomycetes</taxon>
        <taxon>Micrococcales</taxon>
        <taxon>Micrococcaceae</taxon>
        <taxon>Glutamicibacter</taxon>
    </lineage>
</organism>
<keyword evidence="2" id="KW-1185">Reference proteome</keyword>
<protein>
    <submittedName>
        <fullName evidence="1">Uncharacterized protein</fullName>
    </submittedName>
</protein>
<comment type="caution">
    <text evidence="1">The sequence shown here is derived from an EMBL/GenBank/DDBJ whole genome shotgun (WGS) entry which is preliminary data.</text>
</comment>
<reference evidence="1 2" key="1">
    <citation type="submission" date="2018-01" db="EMBL/GenBank/DDBJ databases">
        <title>Glutamicibacter soli strain NHPC-3 Whole genome sequence and assembly.</title>
        <authorList>
            <person name="Choudhury P."/>
            <person name="Gupta D."/>
            <person name="Sengupta K."/>
            <person name="Jawed A."/>
            <person name="Sultana N."/>
            <person name="Saha P."/>
        </authorList>
    </citation>
    <scope>NUCLEOTIDE SEQUENCE [LARGE SCALE GENOMIC DNA]</scope>
    <source>
        <strain evidence="1 2">NHPC-3</strain>
    </source>
</reference>
<name>A0A365YKS0_9MICC</name>
<evidence type="ECO:0000313" key="2">
    <source>
        <dbReference type="Proteomes" id="UP000252167"/>
    </source>
</evidence>
<dbReference type="AlphaFoldDB" id="A0A365YKS0"/>
<dbReference type="Proteomes" id="UP000252167">
    <property type="component" value="Unassembled WGS sequence"/>
</dbReference>
<dbReference type="RefSeq" id="WP_113606768.1">
    <property type="nucleotide sequence ID" value="NZ_POAF01000002.1"/>
</dbReference>